<gene>
    <name evidence="1" type="ORF">XAT740_LOCUS38301</name>
</gene>
<sequence>MILTLCQLNLSFTYGSSQYQTHRKLSSQLDEQVVPFHEYLRQHYPIRYQERSLSNDIVFADSKAMAHVNRNSISRFDSLKRDSRQPSQSNKRMLCFFHAVNCFG</sequence>
<dbReference type="AlphaFoldDB" id="A0A815RGH8"/>
<protein>
    <submittedName>
        <fullName evidence="1">Uncharacterized protein</fullName>
    </submittedName>
</protein>
<name>A0A815RGH8_ADIRI</name>
<accession>A0A815RGH8</accession>
<evidence type="ECO:0000313" key="2">
    <source>
        <dbReference type="Proteomes" id="UP000663828"/>
    </source>
</evidence>
<dbReference type="Proteomes" id="UP000663828">
    <property type="component" value="Unassembled WGS sequence"/>
</dbReference>
<keyword evidence="2" id="KW-1185">Reference proteome</keyword>
<dbReference type="EMBL" id="CAJNOR010004118">
    <property type="protein sequence ID" value="CAF1476784.1"/>
    <property type="molecule type" value="Genomic_DNA"/>
</dbReference>
<evidence type="ECO:0000313" key="1">
    <source>
        <dbReference type="EMBL" id="CAF1476784.1"/>
    </source>
</evidence>
<comment type="caution">
    <text evidence="1">The sequence shown here is derived from an EMBL/GenBank/DDBJ whole genome shotgun (WGS) entry which is preliminary data.</text>
</comment>
<reference evidence="1" key="1">
    <citation type="submission" date="2021-02" db="EMBL/GenBank/DDBJ databases">
        <authorList>
            <person name="Nowell W R."/>
        </authorList>
    </citation>
    <scope>NUCLEOTIDE SEQUENCE</scope>
</reference>
<proteinExistence type="predicted"/>
<organism evidence="1 2">
    <name type="scientific">Adineta ricciae</name>
    <name type="common">Rotifer</name>
    <dbReference type="NCBI Taxonomy" id="249248"/>
    <lineage>
        <taxon>Eukaryota</taxon>
        <taxon>Metazoa</taxon>
        <taxon>Spiralia</taxon>
        <taxon>Gnathifera</taxon>
        <taxon>Rotifera</taxon>
        <taxon>Eurotatoria</taxon>
        <taxon>Bdelloidea</taxon>
        <taxon>Adinetida</taxon>
        <taxon>Adinetidae</taxon>
        <taxon>Adineta</taxon>
    </lineage>
</organism>